<dbReference type="PANTHER" id="PTHR45710:SF36">
    <property type="entry name" value="C-TYPE LECTIN DOMAIN-CONTAINING PROTEIN"/>
    <property type="match status" value="1"/>
</dbReference>
<keyword evidence="2" id="KW-0732">Signal</keyword>
<feature type="signal peptide" evidence="2">
    <location>
        <begin position="1"/>
        <end position="23"/>
    </location>
</feature>
<gene>
    <name evidence="4" type="ORF">AOXY_G26990</name>
</gene>
<dbReference type="SMART" id="SM00034">
    <property type="entry name" value="CLECT"/>
    <property type="match status" value="1"/>
</dbReference>
<dbReference type="PROSITE" id="PS50041">
    <property type="entry name" value="C_TYPE_LECTIN_2"/>
    <property type="match status" value="1"/>
</dbReference>
<evidence type="ECO:0000256" key="1">
    <source>
        <dbReference type="ARBA" id="ARBA00004401"/>
    </source>
</evidence>
<dbReference type="Pfam" id="PF00059">
    <property type="entry name" value="Lectin_C"/>
    <property type="match status" value="1"/>
</dbReference>
<dbReference type="InterPro" id="IPR001304">
    <property type="entry name" value="C-type_lectin-like"/>
</dbReference>
<dbReference type="AlphaFoldDB" id="A0AAD8CQ71"/>
<evidence type="ECO:0000256" key="2">
    <source>
        <dbReference type="SAM" id="SignalP"/>
    </source>
</evidence>
<dbReference type="SUPFAM" id="SSF56436">
    <property type="entry name" value="C-type lectin-like"/>
    <property type="match status" value="1"/>
</dbReference>
<comment type="caution">
    <text evidence="4">The sequence shown here is derived from an EMBL/GenBank/DDBJ whole genome shotgun (WGS) entry which is preliminary data.</text>
</comment>
<dbReference type="InterPro" id="IPR016187">
    <property type="entry name" value="CTDL_fold"/>
</dbReference>
<dbReference type="PANTHER" id="PTHR45710">
    <property type="entry name" value="C-TYPE LECTIN DOMAIN-CONTAINING PROTEIN 180"/>
    <property type="match status" value="1"/>
</dbReference>
<feature type="chain" id="PRO_5042178356" description="C-type lectin domain-containing protein" evidence="2">
    <location>
        <begin position="24"/>
        <end position="323"/>
    </location>
</feature>
<dbReference type="InterPro" id="IPR016186">
    <property type="entry name" value="C-type_lectin-like/link_sf"/>
</dbReference>
<comment type="subcellular location">
    <subcellularLocation>
        <location evidence="1">Cell membrane</location>
        <topology evidence="1">Single-pass type II membrane protein</topology>
    </subcellularLocation>
</comment>
<feature type="domain" description="C-type lectin" evidence="3">
    <location>
        <begin position="33"/>
        <end position="149"/>
    </location>
</feature>
<keyword evidence="5" id="KW-1185">Reference proteome</keyword>
<dbReference type="Gene3D" id="3.10.100.10">
    <property type="entry name" value="Mannose-Binding Protein A, subunit A"/>
    <property type="match status" value="1"/>
</dbReference>
<dbReference type="InterPro" id="IPR050828">
    <property type="entry name" value="C-type_lectin/matrix_domain"/>
</dbReference>
<reference evidence="4" key="1">
    <citation type="submission" date="2022-02" db="EMBL/GenBank/DDBJ databases">
        <title>Atlantic sturgeon de novo genome assembly.</title>
        <authorList>
            <person name="Stock M."/>
            <person name="Klopp C."/>
            <person name="Guiguen Y."/>
            <person name="Cabau C."/>
            <person name="Parinello H."/>
            <person name="Santidrian Yebra-Pimentel E."/>
            <person name="Kuhl H."/>
            <person name="Dirks R.P."/>
            <person name="Guessner J."/>
            <person name="Wuertz S."/>
            <person name="Du K."/>
            <person name="Schartl M."/>
        </authorList>
    </citation>
    <scope>NUCLEOTIDE SEQUENCE</scope>
    <source>
        <strain evidence="4">STURGEONOMICS-FGT-2020</strain>
        <tissue evidence="4">Whole blood</tissue>
    </source>
</reference>
<dbReference type="EMBL" id="JAGXEW010000030">
    <property type="protein sequence ID" value="KAK1155618.1"/>
    <property type="molecule type" value="Genomic_DNA"/>
</dbReference>
<dbReference type="GO" id="GO:0005886">
    <property type="term" value="C:plasma membrane"/>
    <property type="evidence" value="ECO:0007669"/>
    <property type="project" value="UniProtKB-SubCell"/>
</dbReference>
<proteinExistence type="predicted"/>
<name>A0AAD8CQ71_ACIOX</name>
<accession>A0AAD8CQ71</accession>
<evidence type="ECO:0000313" key="4">
    <source>
        <dbReference type="EMBL" id="KAK1155618.1"/>
    </source>
</evidence>
<evidence type="ECO:0000259" key="3">
    <source>
        <dbReference type="PROSITE" id="PS50041"/>
    </source>
</evidence>
<protein>
    <recommendedName>
        <fullName evidence="3">C-type lectin domain-containing protein</fullName>
    </recommendedName>
</protein>
<organism evidence="4 5">
    <name type="scientific">Acipenser oxyrinchus oxyrinchus</name>
    <dbReference type="NCBI Taxonomy" id="40147"/>
    <lineage>
        <taxon>Eukaryota</taxon>
        <taxon>Metazoa</taxon>
        <taxon>Chordata</taxon>
        <taxon>Craniata</taxon>
        <taxon>Vertebrata</taxon>
        <taxon>Euteleostomi</taxon>
        <taxon>Actinopterygii</taxon>
        <taxon>Chondrostei</taxon>
        <taxon>Acipenseriformes</taxon>
        <taxon>Acipenseridae</taxon>
        <taxon>Acipenser</taxon>
    </lineage>
</organism>
<evidence type="ECO:0000313" key="5">
    <source>
        <dbReference type="Proteomes" id="UP001230051"/>
    </source>
</evidence>
<sequence>MSISCRFFLVGVLLPFNFTQTYTNPCLPGWQYTNEGCYYIEVNTMTTWNEALAICRSYWMTDLLYLESKYEMELMPVIAGFGAFWTGLNDRSQESLFQWTAGSTLDPSLKTYFLDDKVKGGLKDCVSFNTRTGFLTDNDCAMKNFFICKRNRTADFFEEKPGYGLEQSPPYSYEQRSDLTSAKDACQSTKSQCAAVVPSEGLFYLVPGSAKIVPKASSMVYSRTECSPGYSGSKCEIWTKPVKCDCNSGIKTSAQQVCGAPASACDAAAGCLPSCSDAKESEFDEADLTIIKLLENRLFNNEDLASWDHPDNSQGEFIKYKQP</sequence>
<dbReference type="Proteomes" id="UP001230051">
    <property type="component" value="Unassembled WGS sequence"/>
</dbReference>